<dbReference type="EMBL" id="CAJOBI010257511">
    <property type="protein sequence ID" value="CAF5115929.1"/>
    <property type="molecule type" value="Genomic_DNA"/>
</dbReference>
<accession>A0A816LTY4</accession>
<evidence type="ECO:0000259" key="1">
    <source>
        <dbReference type="Pfam" id="PF08279"/>
    </source>
</evidence>
<organism evidence="2 4">
    <name type="scientific">Rotaria magnacalcarata</name>
    <dbReference type="NCBI Taxonomy" id="392030"/>
    <lineage>
        <taxon>Eukaryota</taxon>
        <taxon>Metazoa</taxon>
        <taxon>Spiralia</taxon>
        <taxon>Gnathifera</taxon>
        <taxon>Rotifera</taxon>
        <taxon>Eurotatoria</taxon>
        <taxon>Bdelloidea</taxon>
        <taxon>Philodinida</taxon>
        <taxon>Philodinidae</taxon>
        <taxon>Rotaria</taxon>
    </lineage>
</organism>
<dbReference type="PANTHER" id="PTHR46068">
    <property type="entry name" value="PROTEIN CBG27172"/>
    <property type="match status" value="1"/>
</dbReference>
<dbReference type="Pfam" id="PF08279">
    <property type="entry name" value="HTH_11"/>
    <property type="match status" value="1"/>
</dbReference>
<comment type="caution">
    <text evidence="2">The sequence shown here is derived from an EMBL/GenBank/DDBJ whole genome shotgun (WGS) entry which is preliminary data.</text>
</comment>
<evidence type="ECO:0000313" key="4">
    <source>
        <dbReference type="Proteomes" id="UP000663824"/>
    </source>
</evidence>
<dbReference type="Gene3D" id="3.30.420.10">
    <property type="entry name" value="Ribonuclease H-like superfamily/Ribonuclease H"/>
    <property type="match status" value="1"/>
</dbReference>
<evidence type="ECO:0000313" key="2">
    <source>
        <dbReference type="EMBL" id="CAF1959773.1"/>
    </source>
</evidence>
<name>A0A816LTY4_9BILA</name>
<gene>
    <name evidence="2" type="ORF">MBJ925_LOCUS6305</name>
    <name evidence="3" type="ORF">SMN809_LOCUS62297</name>
</gene>
<sequence length="210" mass="24178">MKSKEIQELVLRLYNDGCDGNEIHKSLRGLISKRTIFYWLKSIKATDTIQLQGPPGCPMLVRSKGLIQKVKHRLSNKKPISARSLAKKLNVSRSTVRRIIKDDLGYKAFVKRVAPKLTEKQKIKRKSFGLWVRKNIRKSMTAQILFSDEKRFDLDGMYNRQNERIYAATRDEADEKGAVHRKTKFPTGVMVWLGVCYEGITRPVIIENGT</sequence>
<dbReference type="AlphaFoldDB" id="A0A816LTY4"/>
<dbReference type="SUPFAM" id="SSF46785">
    <property type="entry name" value="Winged helix' DNA-binding domain"/>
    <property type="match status" value="1"/>
</dbReference>
<dbReference type="InterPro" id="IPR036397">
    <property type="entry name" value="RNaseH_sf"/>
</dbReference>
<dbReference type="EMBL" id="CAJNRE010001840">
    <property type="protein sequence ID" value="CAF1959773.1"/>
    <property type="molecule type" value="Genomic_DNA"/>
</dbReference>
<reference evidence="2" key="1">
    <citation type="submission" date="2021-02" db="EMBL/GenBank/DDBJ databases">
        <authorList>
            <person name="Nowell W R."/>
        </authorList>
    </citation>
    <scope>NUCLEOTIDE SEQUENCE</scope>
</reference>
<feature type="non-terminal residue" evidence="2">
    <location>
        <position position="210"/>
    </location>
</feature>
<evidence type="ECO:0000313" key="3">
    <source>
        <dbReference type="EMBL" id="CAF5115929.1"/>
    </source>
</evidence>
<feature type="domain" description="Helix-turn-helix type 11" evidence="1">
    <location>
        <begin position="72"/>
        <end position="101"/>
    </location>
</feature>
<proteinExistence type="predicted"/>
<dbReference type="PANTHER" id="PTHR46068:SF1">
    <property type="entry name" value="TRANSPOSASE IS30-LIKE HTH DOMAIN-CONTAINING PROTEIN"/>
    <property type="match status" value="1"/>
</dbReference>
<protein>
    <recommendedName>
        <fullName evidence="1">Helix-turn-helix type 11 domain-containing protein</fullName>
    </recommendedName>
</protein>
<dbReference type="InterPro" id="IPR036390">
    <property type="entry name" value="WH_DNA-bd_sf"/>
</dbReference>
<dbReference type="InterPro" id="IPR036388">
    <property type="entry name" value="WH-like_DNA-bd_sf"/>
</dbReference>
<dbReference type="InterPro" id="IPR013196">
    <property type="entry name" value="HTH_11"/>
</dbReference>
<dbReference type="GO" id="GO:0003676">
    <property type="term" value="F:nucleic acid binding"/>
    <property type="evidence" value="ECO:0007669"/>
    <property type="project" value="InterPro"/>
</dbReference>
<dbReference type="Proteomes" id="UP000676336">
    <property type="component" value="Unassembled WGS sequence"/>
</dbReference>
<dbReference type="Gene3D" id="1.10.10.10">
    <property type="entry name" value="Winged helix-like DNA-binding domain superfamily/Winged helix DNA-binding domain"/>
    <property type="match status" value="1"/>
</dbReference>
<dbReference type="Proteomes" id="UP000663824">
    <property type="component" value="Unassembled WGS sequence"/>
</dbReference>